<proteinExistence type="predicted"/>
<evidence type="ECO:0000256" key="1">
    <source>
        <dbReference type="SAM" id="MobiDB-lite"/>
    </source>
</evidence>
<reference evidence="2 3" key="1">
    <citation type="submission" date="2018-11" db="EMBL/GenBank/DDBJ databases">
        <authorList>
            <consortium name="Pathogen Informatics"/>
        </authorList>
    </citation>
    <scope>NUCLEOTIDE SEQUENCE [LARGE SCALE GENOMIC DNA]</scope>
</reference>
<gene>
    <name evidence="2" type="ORF">SVUK_LOCUS1259</name>
</gene>
<feature type="region of interest" description="Disordered" evidence="1">
    <location>
        <begin position="1"/>
        <end position="23"/>
    </location>
</feature>
<sequence length="120" mass="13060">MRISGCQRRGSIGSGDPDQGNGMRMVTVLLNSYLPHTFFTPSLYRKNTSGGQGSPNGTIHAKIDNPQQKWRLLDVSVYHPPGLDCIVFGQCESAESEKEVGHLVTGGRKAYMTASDFRGS</sequence>
<evidence type="ECO:0000313" key="3">
    <source>
        <dbReference type="Proteomes" id="UP000270094"/>
    </source>
</evidence>
<accession>A0A3P7HYT2</accession>
<keyword evidence="3" id="KW-1185">Reference proteome</keyword>
<dbReference type="EMBL" id="UYYB01002417">
    <property type="protein sequence ID" value="VDM66261.1"/>
    <property type="molecule type" value="Genomic_DNA"/>
</dbReference>
<name>A0A3P7HYT2_STRVU</name>
<dbReference type="AlphaFoldDB" id="A0A3P7HYT2"/>
<dbReference type="Proteomes" id="UP000270094">
    <property type="component" value="Unassembled WGS sequence"/>
</dbReference>
<evidence type="ECO:0000313" key="2">
    <source>
        <dbReference type="EMBL" id="VDM66261.1"/>
    </source>
</evidence>
<protein>
    <submittedName>
        <fullName evidence="2">Uncharacterized protein</fullName>
    </submittedName>
</protein>
<organism evidence="2 3">
    <name type="scientific">Strongylus vulgaris</name>
    <name type="common">Blood worm</name>
    <dbReference type="NCBI Taxonomy" id="40348"/>
    <lineage>
        <taxon>Eukaryota</taxon>
        <taxon>Metazoa</taxon>
        <taxon>Ecdysozoa</taxon>
        <taxon>Nematoda</taxon>
        <taxon>Chromadorea</taxon>
        <taxon>Rhabditida</taxon>
        <taxon>Rhabditina</taxon>
        <taxon>Rhabditomorpha</taxon>
        <taxon>Strongyloidea</taxon>
        <taxon>Strongylidae</taxon>
        <taxon>Strongylus</taxon>
    </lineage>
</organism>